<dbReference type="RefSeq" id="XP_034246407.1">
    <property type="nucleotide sequence ID" value="XM_034390516.1"/>
</dbReference>
<dbReference type="Gene3D" id="3.80.10.10">
    <property type="entry name" value="Ribonuclease Inhibitor"/>
    <property type="match status" value="1"/>
</dbReference>
<gene>
    <name evidence="3 4 5 6 7 8 9 10" type="primary">LOC117648182</name>
</gene>
<accession>A0A6P8ZQT3</accession>
<reference evidence="3 4" key="1">
    <citation type="submission" date="2025-04" db="UniProtKB">
        <authorList>
            <consortium name="RefSeq"/>
        </authorList>
    </citation>
    <scope>IDENTIFICATION</scope>
    <source>
        <tissue evidence="3 4">Total insect</tissue>
    </source>
</reference>
<evidence type="ECO:0000313" key="2">
    <source>
        <dbReference type="Proteomes" id="UP000515158"/>
    </source>
</evidence>
<evidence type="ECO:0000313" key="4">
    <source>
        <dbReference type="RefSeq" id="XP_034246403.1"/>
    </source>
</evidence>
<evidence type="ECO:0000313" key="8">
    <source>
        <dbReference type="RefSeq" id="XP_034246407.1"/>
    </source>
</evidence>
<evidence type="ECO:0000313" key="9">
    <source>
        <dbReference type="RefSeq" id="XP_034246408.1"/>
    </source>
</evidence>
<dbReference type="SUPFAM" id="SSF52047">
    <property type="entry name" value="RNI-like"/>
    <property type="match status" value="1"/>
</dbReference>
<proteinExistence type="predicted"/>
<evidence type="ECO:0000259" key="1">
    <source>
        <dbReference type="PROSITE" id="PS50181"/>
    </source>
</evidence>
<feature type="domain" description="F-box" evidence="1">
    <location>
        <begin position="1"/>
        <end position="46"/>
    </location>
</feature>
<dbReference type="RefSeq" id="XP_034246409.1">
    <property type="nucleotide sequence ID" value="XM_034390518.1"/>
</dbReference>
<dbReference type="RefSeq" id="XP_034246408.1">
    <property type="nucleotide sequence ID" value="XM_034390517.1"/>
</dbReference>
<dbReference type="SUPFAM" id="SSF81383">
    <property type="entry name" value="F-box domain"/>
    <property type="match status" value="1"/>
</dbReference>
<dbReference type="GeneID" id="117648182"/>
<sequence>MELNDLPEDELLLVLALLAPVDLLRCRAVCRRWRVLALHPAVWRRQSFVWESEADAATARSVLRLAPCLGRLSIDMLALHHALPADMGHVLTTTACNVHGLECFADPYNTHLVIPIIERLGHCGRLTSLKVTFVPFGNGWEAALGTLLQHVLQTEGLHLLHVLIVDEDASLQPVFPPIPPHISDAAVPASLRRLHYEYENSGVLDPFLQLLLTRHAATLESVGVWTVDPRAGVLLSAMPHLRKLECLLQEDMRALALPPSLRTLDLDLCVHLETAEPGRVPGLEAFLHAAVVQLDELVLRCGRGSWTDDPEVVELVRCVGGARATGSVLRSLAFQSGRGHATVILSPLASALAHLPRLARLDIGCLPTAAFLEALDGAVLPELTELTVCLTSLRACEHRWMHSVEVRGLMGRYPRLHVVIQSVQYKDGCQCKFCKMDCHDVPTKGPCLIYSHRRGSTSCEVNHKLTVGSEVCAEVCVNVI</sequence>
<dbReference type="Gene3D" id="1.20.1280.50">
    <property type="match status" value="1"/>
</dbReference>
<evidence type="ECO:0000313" key="7">
    <source>
        <dbReference type="RefSeq" id="XP_034246406.1"/>
    </source>
</evidence>
<dbReference type="KEGG" id="tpal:117648182"/>
<dbReference type="AlphaFoldDB" id="A0A6P8ZQT3"/>
<dbReference type="PROSITE" id="PS50181">
    <property type="entry name" value="FBOX"/>
    <property type="match status" value="1"/>
</dbReference>
<name>A0A6P8ZQT3_THRPL</name>
<protein>
    <submittedName>
        <fullName evidence="3 4">Uncharacterized protein LOC117648182 isoform X1</fullName>
    </submittedName>
</protein>
<dbReference type="RefSeq" id="XP_034246404.1">
    <property type="nucleotide sequence ID" value="XM_034390513.1"/>
</dbReference>
<keyword evidence="2" id="KW-1185">Reference proteome</keyword>
<dbReference type="InterPro" id="IPR001810">
    <property type="entry name" value="F-box_dom"/>
</dbReference>
<dbReference type="SMART" id="SM00256">
    <property type="entry name" value="FBOX"/>
    <property type="match status" value="1"/>
</dbReference>
<dbReference type="RefSeq" id="XP_034246403.1">
    <property type="nucleotide sequence ID" value="XM_034390512.1"/>
</dbReference>
<evidence type="ECO:0000313" key="10">
    <source>
        <dbReference type="RefSeq" id="XP_034246409.1"/>
    </source>
</evidence>
<dbReference type="Proteomes" id="UP000515158">
    <property type="component" value="Unplaced"/>
</dbReference>
<dbReference type="Pfam" id="PF12937">
    <property type="entry name" value="F-box-like"/>
    <property type="match status" value="1"/>
</dbReference>
<evidence type="ECO:0000313" key="3">
    <source>
        <dbReference type="RefSeq" id="XP_034246402.1"/>
    </source>
</evidence>
<organism evidence="5">
    <name type="scientific">Thrips palmi</name>
    <name type="common">Melon thrips</name>
    <dbReference type="NCBI Taxonomy" id="161013"/>
    <lineage>
        <taxon>Eukaryota</taxon>
        <taxon>Metazoa</taxon>
        <taxon>Ecdysozoa</taxon>
        <taxon>Arthropoda</taxon>
        <taxon>Hexapoda</taxon>
        <taxon>Insecta</taxon>
        <taxon>Pterygota</taxon>
        <taxon>Neoptera</taxon>
        <taxon>Paraneoptera</taxon>
        <taxon>Thysanoptera</taxon>
        <taxon>Terebrantia</taxon>
        <taxon>Thripoidea</taxon>
        <taxon>Thripidae</taxon>
        <taxon>Thrips</taxon>
    </lineage>
</organism>
<evidence type="ECO:0000313" key="5">
    <source>
        <dbReference type="RefSeq" id="XP_034246404.1"/>
    </source>
</evidence>
<dbReference type="InterPro" id="IPR032675">
    <property type="entry name" value="LRR_dom_sf"/>
</dbReference>
<dbReference type="InterPro" id="IPR036047">
    <property type="entry name" value="F-box-like_dom_sf"/>
</dbReference>
<evidence type="ECO:0000313" key="6">
    <source>
        <dbReference type="RefSeq" id="XP_034246405.1"/>
    </source>
</evidence>
<dbReference type="RefSeq" id="XP_034246406.1">
    <property type="nucleotide sequence ID" value="XM_034390515.1"/>
</dbReference>
<dbReference type="RefSeq" id="XP_034246405.1">
    <property type="nucleotide sequence ID" value="XM_034390514.1"/>
</dbReference>
<dbReference type="RefSeq" id="XP_034246402.1">
    <property type="nucleotide sequence ID" value="XM_034390511.1"/>
</dbReference>